<dbReference type="InterPro" id="IPR006158">
    <property type="entry name" value="Cobalamin-bd"/>
</dbReference>
<keyword evidence="11" id="KW-1185">Reference proteome</keyword>
<dbReference type="AlphaFoldDB" id="A0A3P7NUB4"/>
<dbReference type="InterPro" id="IPR007197">
    <property type="entry name" value="rSAM"/>
</dbReference>
<evidence type="ECO:0000256" key="5">
    <source>
        <dbReference type="ARBA" id="ARBA00022723"/>
    </source>
</evidence>
<dbReference type="InterPro" id="IPR036724">
    <property type="entry name" value="Cobalamin-bd_sf"/>
</dbReference>
<name>A0A3P7NUB4_9FIRM</name>
<keyword evidence="2" id="KW-0489">Methyltransferase</keyword>
<keyword evidence="7" id="KW-0411">Iron-sulfur</keyword>
<dbReference type="InterPro" id="IPR051198">
    <property type="entry name" value="BchE-like"/>
</dbReference>
<dbReference type="PANTHER" id="PTHR43409:SF7">
    <property type="entry name" value="BLL1977 PROTEIN"/>
    <property type="match status" value="1"/>
</dbReference>
<dbReference type="GO" id="GO:0003824">
    <property type="term" value="F:catalytic activity"/>
    <property type="evidence" value="ECO:0007669"/>
    <property type="project" value="InterPro"/>
</dbReference>
<dbReference type="OrthoDB" id="1757175at2"/>
<feature type="domain" description="Radical SAM core" evidence="9">
    <location>
        <begin position="181"/>
        <end position="404"/>
    </location>
</feature>
<dbReference type="GO" id="GO:0031419">
    <property type="term" value="F:cobalamin binding"/>
    <property type="evidence" value="ECO:0007669"/>
    <property type="project" value="InterPro"/>
</dbReference>
<evidence type="ECO:0000256" key="1">
    <source>
        <dbReference type="ARBA" id="ARBA00001966"/>
    </source>
</evidence>
<keyword evidence="5" id="KW-0479">Metal-binding</keyword>
<dbReference type="PROSITE" id="PS51332">
    <property type="entry name" value="B12_BINDING"/>
    <property type="match status" value="1"/>
</dbReference>
<dbReference type="KEGG" id="cbar:PATL70BA_0859"/>
<evidence type="ECO:0000259" key="9">
    <source>
        <dbReference type="PROSITE" id="PS51918"/>
    </source>
</evidence>
<dbReference type="EMBL" id="LR130778">
    <property type="protein sequence ID" value="VDN46734.1"/>
    <property type="molecule type" value="Genomic_DNA"/>
</dbReference>
<dbReference type="SFLD" id="SFLDS00029">
    <property type="entry name" value="Radical_SAM"/>
    <property type="match status" value="1"/>
</dbReference>
<evidence type="ECO:0000259" key="8">
    <source>
        <dbReference type="PROSITE" id="PS51332"/>
    </source>
</evidence>
<dbReference type="SFLD" id="SFLDG01082">
    <property type="entry name" value="B12-binding_domain_containing"/>
    <property type="match status" value="1"/>
</dbReference>
<dbReference type="GO" id="GO:0051539">
    <property type="term" value="F:4 iron, 4 sulfur cluster binding"/>
    <property type="evidence" value="ECO:0007669"/>
    <property type="project" value="UniProtKB-KW"/>
</dbReference>
<proteinExistence type="predicted"/>
<dbReference type="Pfam" id="PF02310">
    <property type="entry name" value="B12-binding"/>
    <property type="match status" value="1"/>
</dbReference>
<keyword evidence="3" id="KW-0808">Transferase</keyword>
<organism evidence="10 11">
    <name type="scientific">Petrocella atlantisensis</name>
    <dbReference type="NCBI Taxonomy" id="2173034"/>
    <lineage>
        <taxon>Bacteria</taxon>
        <taxon>Bacillati</taxon>
        <taxon>Bacillota</taxon>
        <taxon>Clostridia</taxon>
        <taxon>Lachnospirales</taxon>
        <taxon>Vallitaleaceae</taxon>
        <taxon>Petrocella</taxon>
    </lineage>
</organism>
<dbReference type="SUPFAM" id="SSF102114">
    <property type="entry name" value="Radical SAM enzymes"/>
    <property type="match status" value="1"/>
</dbReference>
<evidence type="ECO:0000256" key="3">
    <source>
        <dbReference type="ARBA" id="ARBA00022679"/>
    </source>
</evidence>
<dbReference type="PROSITE" id="PS51918">
    <property type="entry name" value="RADICAL_SAM"/>
    <property type="match status" value="1"/>
</dbReference>
<keyword evidence="6" id="KW-0408">Iron</keyword>
<evidence type="ECO:0000313" key="11">
    <source>
        <dbReference type="Proteomes" id="UP000279029"/>
    </source>
</evidence>
<protein>
    <submittedName>
        <fullName evidence="10">B12-binding domain-containing radical SAM protein</fullName>
    </submittedName>
</protein>
<dbReference type="Proteomes" id="UP000279029">
    <property type="component" value="Chromosome"/>
</dbReference>
<dbReference type="SUPFAM" id="SSF52242">
    <property type="entry name" value="Cobalamin (vitamin B12)-binding domain"/>
    <property type="match status" value="1"/>
</dbReference>
<evidence type="ECO:0000256" key="4">
    <source>
        <dbReference type="ARBA" id="ARBA00022691"/>
    </source>
</evidence>
<feature type="domain" description="B12-binding" evidence="8">
    <location>
        <begin position="11"/>
        <end position="140"/>
    </location>
</feature>
<dbReference type="GO" id="GO:0005829">
    <property type="term" value="C:cytosol"/>
    <property type="evidence" value="ECO:0007669"/>
    <property type="project" value="TreeGrafter"/>
</dbReference>
<gene>
    <name evidence="10" type="ORF">PATL70BA_0859</name>
</gene>
<reference evidence="10 11" key="1">
    <citation type="submission" date="2018-09" db="EMBL/GenBank/DDBJ databases">
        <authorList>
            <person name="Postec A."/>
        </authorList>
    </citation>
    <scope>NUCLEOTIDE SEQUENCE [LARGE SCALE GENOMIC DNA]</scope>
    <source>
        <strain evidence="10">70B-A</strain>
    </source>
</reference>
<dbReference type="InterPro" id="IPR058240">
    <property type="entry name" value="rSAM_sf"/>
</dbReference>
<dbReference type="GO" id="GO:0046872">
    <property type="term" value="F:metal ion binding"/>
    <property type="evidence" value="ECO:0007669"/>
    <property type="project" value="UniProtKB-KW"/>
</dbReference>
<evidence type="ECO:0000256" key="2">
    <source>
        <dbReference type="ARBA" id="ARBA00022603"/>
    </source>
</evidence>
<dbReference type="PANTHER" id="PTHR43409">
    <property type="entry name" value="ANAEROBIC MAGNESIUM-PROTOPORPHYRIN IX MONOMETHYL ESTER CYCLASE-RELATED"/>
    <property type="match status" value="1"/>
</dbReference>
<dbReference type="Pfam" id="PF04055">
    <property type="entry name" value="Radical_SAM"/>
    <property type="match status" value="1"/>
</dbReference>
<dbReference type="InterPro" id="IPR006638">
    <property type="entry name" value="Elp3/MiaA/NifB-like_rSAM"/>
</dbReference>
<dbReference type="RefSeq" id="WP_125136185.1">
    <property type="nucleotide sequence ID" value="NZ_LR130778.1"/>
</dbReference>
<keyword evidence="4" id="KW-0949">S-adenosyl-L-methionine</keyword>
<dbReference type="SMART" id="SM00729">
    <property type="entry name" value="Elp3"/>
    <property type="match status" value="1"/>
</dbReference>
<evidence type="ECO:0000256" key="6">
    <source>
        <dbReference type="ARBA" id="ARBA00023004"/>
    </source>
</evidence>
<comment type="cofactor">
    <cofactor evidence="1">
        <name>[4Fe-4S] cluster</name>
        <dbReference type="ChEBI" id="CHEBI:49883"/>
    </cofactor>
</comment>
<evidence type="ECO:0000313" key="10">
    <source>
        <dbReference type="EMBL" id="VDN46734.1"/>
    </source>
</evidence>
<sequence length="461" mass="53544">MRVLLVRPWVNKNITTVKNFLFGEPLGIECVSTVLKELGHEVLLLDCMIEKNASIKQYLSIYRPDMVGITSQCTDVENVLKIADIVKKFDSKIVVAVGGVQATCFPDSFFSPHVDYVYKSTTRQNLSDLMEEVEGTRSAEVIEGIYSRALDFINEGEFCFNEYIVPDREVTKRYRKHYQYIGFQPCAIVQTAYGCRNKCTFCVRWKLEGDSLREVGIEEIVDQIEALDEPYVMICDNDFLVHEDRLIEFCNLLETRKIKKKYMCYGSVNSVLEKPDLMKRLARNGIMAVIIGYEAFDDSRLVEYNKQATTDQNEKVTRILQESGIACWGSFIIHPDWEKKDFKRLLAYIKRLRPELITFSPLVPHPLTPLYDQYEDRLIYPKEDYDKWNFGDVLIYPSKMSLKAYYLQVLKLALVVNFNAYSVAYTRKNIPTRNSIKMVLGFKNLFGVYVKNMLIRGRKRP</sequence>
<evidence type="ECO:0000256" key="7">
    <source>
        <dbReference type="ARBA" id="ARBA00023014"/>
    </source>
</evidence>
<dbReference type="SFLD" id="SFLDG01123">
    <property type="entry name" value="methyltransferase_(Class_B)"/>
    <property type="match status" value="1"/>
</dbReference>
<dbReference type="InterPro" id="IPR034466">
    <property type="entry name" value="Methyltransferase_Class_B"/>
</dbReference>
<dbReference type="InterPro" id="IPR013785">
    <property type="entry name" value="Aldolase_TIM"/>
</dbReference>
<dbReference type="Gene3D" id="3.20.20.70">
    <property type="entry name" value="Aldolase class I"/>
    <property type="match status" value="1"/>
</dbReference>
<dbReference type="Gene3D" id="3.40.50.280">
    <property type="entry name" value="Cobalamin-binding domain"/>
    <property type="match status" value="1"/>
</dbReference>
<dbReference type="CDD" id="cd01335">
    <property type="entry name" value="Radical_SAM"/>
    <property type="match status" value="1"/>
</dbReference>
<accession>A0A3P7NUB4</accession>